<organism evidence="2 3">
    <name type="scientific">Pyrodictium abyssi</name>
    <dbReference type="NCBI Taxonomy" id="54256"/>
    <lineage>
        <taxon>Archaea</taxon>
        <taxon>Thermoproteota</taxon>
        <taxon>Thermoprotei</taxon>
        <taxon>Desulfurococcales</taxon>
        <taxon>Pyrodictiaceae</taxon>
        <taxon>Pyrodictium</taxon>
    </lineage>
</organism>
<proteinExistence type="predicted"/>
<gene>
    <name evidence="2" type="ORF">PABY_10790</name>
</gene>
<feature type="region of interest" description="Disordered" evidence="1">
    <location>
        <begin position="121"/>
        <end position="150"/>
    </location>
</feature>
<name>A0ABM8IXD7_9CREN</name>
<sequence length="249" mass="25709">MEATAVLHLAVLLYALAPVAVSIDNSTCSLQATAVAELVEPLPGVATGYRAAITICLGPSTATHVEARLSEAHAYIVPLQVEQLNDTCLRAYTATALPLNTGLELVVDTAGCRAVLRVAPPELAKSPPPGGDTSSANTTPSQEQTLRRSSQADTIVDPLHLLNPEPNPGEPPRAGAVPVAAPTAMKQAQVTGVDAGISAARPQSGAEKRGASSSLAPTLLVIGSAVLLLDYLLDYLSCSRPSWLQRRGA</sequence>
<dbReference type="RefSeq" id="WP_338252660.1">
    <property type="nucleotide sequence ID" value="NZ_AP028907.1"/>
</dbReference>
<dbReference type="Proteomes" id="UP001341135">
    <property type="component" value="Chromosome"/>
</dbReference>
<evidence type="ECO:0000256" key="1">
    <source>
        <dbReference type="SAM" id="MobiDB-lite"/>
    </source>
</evidence>
<feature type="compositionally biased region" description="Polar residues" evidence="1">
    <location>
        <begin position="132"/>
        <end position="150"/>
    </location>
</feature>
<dbReference type="EMBL" id="AP028907">
    <property type="protein sequence ID" value="BES81512.1"/>
    <property type="molecule type" value="Genomic_DNA"/>
</dbReference>
<protein>
    <submittedName>
        <fullName evidence="2">Uncharacterized protein</fullName>
    </submittedName>
</protein>
<keyword evidence="3" id="KW-1185">Reference proteome</keyword>
<reference evidence="2 3" key="1">
    <citation type="submission" date="2023-09" db="EMBL/GenBank/DDBJ databases">
        <title>Pyrofollis japonicus gen. nov. sp. nov., a novel member of the family Pyrodictiaceae isolated from the Iheya North hydrothermal field.</title>
        <authorList>
            <person name="Miyazaki U."/>
            <person name="Sanari M."/>
            <person name="Tame A."/>
            <person name="Kitajima M."/>
            <person name="Okamoto A."/>
            <person name="Sawayama S."/>
            <person name="Miyazaki J."/>
            <person name="Takai K."/>
            <person name="Nakagawa S."/>
        </authorList>
    </citation>
    <scope>NUCLEOTIDE SEQUENCE [LARGE SCALE GENOMIC DNA]</scope>
    <source>
        <strain evidence="2 3">AV2</strain>
    </source>
</reference>
<evidence type="ECO:0000313" key="3">
    <source>
        <dbReference type="Proteomes" id="UP001341135"/>
    </source>
</evidence>
<dbReference type="GeneID" id="89289101"/>
<evidence type="ECO:0000313" key="2">
    <source>
        <dbReference type="EMBL" id="BES81512.1"/>
    </source>
</evidence>
<accession>A0ABM8IXD7</accession>